<feature type="domain" description="Knottins-like" evidence="6">
    <location>
        <begin position="31"/>
        <end position="79"/>
    </location>
</feature>
<keyword evidence="3" id="KW-1015">Disulfide bond</keyword>
<protein>
    <submittedName>
        <fullName evidence="7 8">Knottin, scorpion toxin</fullName>
    </submittedName>
</protein>
<proteinExistence type="predicted"/>
<reference evidence="8" key="2">
    <citation type="submission" date="2017-02" db="EMBL/GenBank/DDBJ databases">
        <title>Sunflower complete genome.</title>
        <authorList>
            <person name="Langlade N."/>
            <person name="Munos S."/>
        </authorList>
    </citation>
    <scope>NUCLEOTIDE SEQUENCE [LARGE SCALE GENOMIC DNA]</scope>
    <source>
        <tissue evidence="8">Leaves</tissue>
    </source>
</reference>
<dbReference type="EMBL" id="CM007905">
    <property type="protein sequence ID" value="OTF90976.1"/>
    <property type="molecule type" value="Genomic_DNA"/>
</dbReference>
<evidence type="ECO:0000313" key="7">
    <source>
        <dbReference type="EMBL" id="KAF5758705.1"/>
    </source>
</evidence>
<feature type="signal peptide" evidence="5">
    <location>
        <begin position="1"/>
        <end position="28"/>
    </location>
</feature>
<organism evidence="8 9">
    <name type="scientific">Helianthus annuus</name>
    <name type="common">Common sunflower</name>
    <dbReference type="NCBI Taxonomy" id="4232"/>
    <lineage>
        <taxon>Eukaryota</taxon>
        <taxon>Viridiplantae</taxon>
        <taxon>Streptophyta</taxon>
        <taxon>Embryophyta</taxon>
        <taxon>Tracheophyta</taxon>
        <taxon>Spermatophyta</taxon>
        <taxon>Magnoliopsida</taxon>
        <taxon>eudicotyledons</taxon>
        <taxon>Gunneridae</taxon>
        <taxon>Pentapetalae</taxon>
        <taxon>asterids</taxon>
        <taxon>campanulids</taxon>
        <taxon>Asterales</taxon>
        <taxon>Asteraceae</taxon>
        <taxon>Asteroideae</taxon>
        <taxon>Heliantheae alliance</taxon>
        <taxon>Heliantheae</taxon>
        <taxon>Helianthus</taxon>
    </lineage>
</organism>
<dbReference type="FunCoup" id="A0A251RYP2">
    <property type="interactions" value="153"/>
</dbReference>
<keyword evidence="2" id="KW-0964">Secreted</keyword>
<accession>A0A251RYP2</accession>
<dbReference type="AlphaFoldDB" id="A0A251RYP2"/>
<dbReference type="SMART" id="SM00505">
    <property type="entry name" value="Knot1"/>
    <property type="match status" value="1"/>
</dbReference>
<dbReference type="EMBL" id="MNCJ02000331">
    <property type="protein sequence ID" value="KAF5758705.1"/>
    <property type="molecule type" value="Genomic_DNA"/>
</dbReference>
<evidence type="ECO:0000313" key="8">
    <source>
        <dbReference type="EMBL" id="OTF90976.1"/>
    </source>
</evidence>
<keyword evidence="5" id="KW-0732">Signal</keyword>
<gene>
    <name evidence="8" type="ORF">HannXRQ_Chr16g0505541</name>
    <name evidence="7" type="ORF">HanXRQr2_Chr16g0732361</name>
</gene>
<evidence type="ECO:0000256" key="2">
    <source>
        <dbReference type="ARBA" id="ARBA00022525"/>
    </source>
</evidence>
<dbReference type="GO" id="GO:0005576">
    <property type="term" value="C:extracellular region"/>
    <property type="evidence" value="ECO:0007669"/>
    <property type="project" value="UniProtKB-SubCell"/>
</dbReference>
<evidence type="ECO:0000256" key="4">
    <source>
        <dbReference type="SAM" id="MobiDB-lite"/>
    </source>
</evidence>
<dbReference type="InterPro" id="IPR003614">
    <property type="entry name" value="Knottins"/>
</dbReference>
<dbReference type="GO" id="GO:0006952">
    <property type="term" value="P:defense response"/>
    <property type="evidence" value="ECO:0000318"/>
    <property type="project" value="GO_Central"/>
</dbReference>
<sequence>MCKSSIVFSAILLLVFVLAISEIARVNGGELCERKSKTFSSLICRNRRCDRRCIAWEKALHGACHFRDWGLSCYCYYDTCAEAPPPPPPPSPGGSGGSSGKGDVGGKGAGGGR</sequence>
<evidence type="ECO:0000313" key="9">
    <source>
        <dbReference type="Proteomes" id="UP000215914"/>
    </source>
</evidence>
<evidence type="ECO:0000259" key="6">
    <source>
        <dbReference type="SMART" id="SM00505"/>
    </source>
</evidence>
<dbReference type="PANTHER" id="PTHR33147:SF98">
    <property type="entry name" value="GAMMA-THIONIN-RELATED"/>
    <property type="match status" value="1"/>
</dbReference>
<dbReference type="STRING" id="4232.A0A251RYP2"/>
<dbReference type="PANTHER" id="PTHR33147">
    <property type="entry name" value="DEFENSIN-LIKE PROTEIN 1"/>
    <property type="match status" value="1"/>
</dbReference>
<feature type="chain" id="PRO_5041059459" evidence="5">
    <location>
        <begin position="29"/>
        <end position="113"/>
    </location>
</feature>
<reference evidence="7 9" key="1">
    <citation type="journal article" date="2017" name="Nature">
        <title>The sunflower genome provides insights into oil metabolism, flowering and Asterid evolution.</title>
        <authorList>
            <person name="Badouin H."/>
            <person name="Gouzy J."/>
            <person name="Grassa C.J."/>
            <person name="Murat F."/>
            <person name="Staton S.E."/>
            <person name="Cottret L."/>
            <person name="Lelandais-Briere C."/>
            <person name="Owens G.L."/>
            <person name="Carrere S."/>
            <person name="Mayjonade B."/>
            <person name="Legrand L."/>
            <person name="Gill N."/>
            <person name="Kane N.C."/>
            <person name="Bowers J.E."/>
            <person name="Hubner S."/>
            <person name="Bellec A."/>
            <person name="Berard A."/>
            <person name="Berges H."/>
            <person name="Blanchet N."/>
            <person name="Boniface M.C."/>
            <person name="Brunel D."/>
            <person name="Catrice O."/>
            <person name="Chaidir N."/>
            <person name="Claudel C."/>
            <person name="Donnadieu C."/>
            <person name="Faraut T."/>
            <person name="Fievet G."/>
            <person name="Helmstetter N."/>
            <person name="King M."/>
            <person name="Knapp S.J."/>
            <person name="Lai Z."/>
            <person name="Le Paslier M.C."/>
            <person name="Lippi Y."/>
            <person name="Lorenzon L."/>
            <person name="Mandel J.R."/>
            <person name="Marage G."/>
            <person name="Marchand G."/>
            <person name="Marquand E."/>
            <person name="Bret-Mestries E."/>
            <person name="Morien E."/>
            <person name="Nambeesan S."/>
            <person name="Nguyen T."/>
            <person name="Pegot-Espagnet P."/>
            <person name="Pouilly N."/>
            <person name="Raftis F."/>
            <person name="Sallet E."/>
            <person name="Schiex T."/>
            <person name="Thomas J."/>
            <person name="Vandecasteele C."/>
            <person name="Vares D."/>
            <person name="Vear F."/>
            <person name="Vautrin S."/>
            <person name="Crespi M."/>
            <person name="Mangin B."/>
            <person name="Burke J.M."/>
            <person name="Salse J."/>
            <person name="Munos S."/>
            <person name="Vincourt P."/>
            <person name="Rieseberg L.H."/>
            <person name="Langlade N.B."/>
        </authorList>
    </citation>
    <scope>NUCLEOTIDE SEQUENCE [LARGE SCALE GENOMIC DNA]</scope>
    <source>
        <strain evidence="9">cv. SF193</strain>
        <tissue evidence="7">Leaves</tissue>
    </source>
</reference>
<evidence type="ECO:0000256" key="3">
    <source>
        <dbReference type="ARBA" id="ARBA00023157"/>
    </source>
</evidence>
<dbReference type="InParanoid" id="A0A251RYP2"/>
<dbReference type="Gene3D" id="3.30.30.10">
    <property type="entry name" value="Knottin, scorpion toxin-like"/>
    <property type="match status" value="1"/>
</dbReference>
<keyword evidence="9" id="KW-1185">Reference proteome</keyword>
<comment type="subcellular location">
    <subcellularLocation>
        <location evidence="1">Secreted</location>
    </subcellularLocation>
</comment>
<dbReference type="InterPro" id="IPR036574">
    <property type="entry name" value="Scorpion_toxin-like_sf"/>
</dbReference>
<dbReference type="SUPFAM" id="SSF57095">
    <property type="entry name" value="Scorpion toxin-like"/>
    <property type="match status" value="1"/>
</dbReference>
<dbReference type="Gramene" id="mRNA:HanXRQr2_Chr16g0732361">
    <property type="protein sequence ID" value="mRNA:HanXRQr2_Chr16g0732361"/>
    <property type="gene ID" value="HanXRQr2_Chr16g0732361"/>
</dbReference>
<evidence type="ECO:0000256" key="5">
    <source>
        <dbReference type="SAM" id="SignalP"/>
    </source>
</evidence>
<evidence type="ECO:0000256" key="1">
    <source>
        <dbReference type="ARBA" id="ARBA00004613"/>
    </source>
</evidence>
<feature type="region of interest" description="Disordered" evidence="4">
    <location>
        <begin position="86"/>
        <end position="113"/>
    </location>
</feature>
<name>A0A251RYP2_HELAN</name>
<dbReference type="Proteomes" id="UP000215914">
    <property type="component" value="Chromosome 16"/>
</dbReference>
<reference evidence="7" key="3">
    <citation type="submission" date="2020-06" db="EMBL/GenBank/DDBJ databases">
        <title>Helianthus annuus Genome sequencing and assembly Release 2.</title>
        <authorList>
            <person name="Gouzy J."/>
            <person name="Langlade N."/>
            <person name="Munos S."/>
        </authorList>
    </citation>
    <scope>NUCLEOTIDE SEQUENCE</scope>
    <source>
        <tissue evidence="7">Leaves</tissue>
    </source>
</reference>
<feature type="compositionally biased region" description="Gly residues" evidence="4">
    <location>
        <begin position="93"/>
        <end position="113"/>
    </location>
</feature>